<reference evidence="1" key="1">
    <citation type="journal article" date="2015" name="Nature">
        <title>Complex archaea that bridge the gap between prokaryotes and eukaryotes.</title>
        <authorList>
            <person name="Spang A."/>
            <person name="Saw J.H."/>
            <person name="Jorgensen S.L."/>
            <person name="Zaremba-Niedzwiedzka K."/>
            <person name="Martijn J."/>
            <person name="Lind A.E."/>
            <person name="van Eijk R."/>
            <person name="Schleper C."/>
            <person name="Guy L."/>
            <person name="Ettema T.J."/>
        </authorList>
    </citation>
    <scope>NUCLEOTIDE SEQUENCE</scope>
</reference>
<evidence type="ECO:0000313" key="1">
    <source>
        <dbReference type="EMBL" id="KKN70386.1"/>
    </source>
</evidence>
<name>A0A0F9VA20_9ZZZZ</name>
<accession>A0A0F9VA20</accession>
<dbReference type="AlphaFoldDB" id="A0A0F9VA20"/>
<sequence length="355" mass="40435">MTRVITPELKAAQEASFGTPAIELIFTSKDELTTHDYSLTTASTNRLKYIEHWELPSDDFAIIVLRNEDLSIPDLRGYYVDIGYGFDTTDHGGSGLETSATARLWVEHQQYISEPGTLIVVLTLEGVWRRMMRKIIKSVGDAPDFTYKFEGLTYYKILEFIIEDELGYELRALGQHDDGIIDTTVPEFEINKTVFEYAGLIVERLMNHTKSYLRAEAGLIFRVRYPLVSASEEETKYGDVILQYYSDQAFQFYVYDEKKSVLVPNHIIVYGNQNPDTGDWDNIITAEAEDVGTNEQRVTEIQQAGGLRSQGELQNLADAILLRYKAQQTAGRLVIPHDCRLELYDRILITNSRGT</sequence>
<gene>
    <name evidence="1" type="ORF">LCGC14_0430810</name>
</gene>
<comment type="caution">
    <text evidence="1">The sequence shown here is derived from an EMBL/GenBank/DDBJ whole genome shotgun (WGS) entry which is preliminary data.</text>
</comment>
<dbReference type="EMBL" id="LAZR01000403">
    <property type="protein sequence ID" value="KKN70386.1"/>
    <property type="molecule type" value="Genomic_DNA"/>
</dbReference>
<organism evidence="1">
    <name type="scientific">marine sediment metagenome</name>
    <dbReference type="NCBI Taxonomy" id="412755"/>
    <lineage>
        <taxon>unclassified sequences</taxon>
        <taxon>metagenomes</taxon>
        <taxon>ecological metagenomes</taxon>
    </lineage>
</organism>
<proteinExistence type="predicted"/>
<protein>
    <submittedName>
        <fullName evidence="1">Uncharacterized protein</fullName>
    </submittedName>
</protein>